<proteinExistence type="predicted"/>
<evidence type="ECO:0000313" key="3">
    <source>
        <dbReference type="EMBL" id="MFC5287056.1"/>
    </source>
</evidence>
<dbReference type="Proteomes" id="UP001596157">
    <property type="component" value="Unassembled WGS sequence"/>
</dbReference>
<accession>A0ABW0ELK8</accession>
<evidence type="ECO:0000313" key="4">
    <source>
        <dbReference type="Proteomes" id="UP001596157"/>
    </source>
</evidence>
<reference evidence="4" key="1">
    <citation type="journal article" date="2019" name="Int. J. Syst. Evol. Microbiol.">
        <title>The Global Catalogue of Microorganisms (GCM) 10K type strain sequencing project: providing services to taxonomists for standard genome sequencing and annotation.</title>
        <authorList>
            <consortium name="The Broad Institute Genomics Platform"/>
            <consortium name="The Broad Institute Genome Sequencing Center for Infectious Disease"/>
            <person name="Wu L."/>
            <person name="Ma J."/>
        </authorList>
    </citation>
    <scope>NUCLEOTIDE SEQUENCE [LARGE SCALE GENOMIC DNA]</scope>
    <source>
        <strain evidence="4">CCUG 59778</strain>
    </source>
</reference>
<evidence type="ECO:0000256" key="2">
    <source>
        <dbReference type="SAM" id="Phobius"/>
    </source>
</evidence>
<feature type="transmembrane region" description="Helical" evidence="2">
    <location>
        <begin position="7"/>
        <end position="25"/>
    </location>
</feature>
<comment type="caution">
    <text evidence="3">The sequence shown here is derived from an EMBL/GenBank/DDBJ whole genome shotgun (WGS) entry which is preliminary data.</text>
</comment>
<keyword evidence="2" id="KW-1133">Transmembrane helix</keyword>
<keyword evidence="2" id="KW-0472">Membrane</keyword>
<feature type="region of interest" description="Disordered" evidence="1">
    <location>
        <begin position="57"/>
        <end position="83"/>
    </location>
</feature>
<evidence type="ECO:0000256" key="1">
    <source>
        <dbReference type="SAM" id="MobiDB-lite"/>
    </source>
</evidence>
<protein>
    <submittedName>
        <fullName evidence="3">Uncharacterized protein</fullName>
    </submittedName>
</protein>
<organism evidence="3 4">
    <name type="scientific">Actinokineospora guangxiensis</name>
    <dbReference type="NCBI Taxonomy" id="1490288"/>
    <lineage>
        <taxon>Bacteria</taxon>
        <taxon>Bacillati</taxon>
        <taxon>Actinomycetota</taxon>
        <taxon>Actinomycetes</taxon>
        <taxon>Pseudonocardiales</taxon>
        <taxon>Pseudonocardiaceae</taxon>
        <taxon>Actinokineospora</taxon>
    </lineage>
</organism>
<name>A0ABW0ELK8_9PSEU</name>
<feature type="compositionally biased region" description="Pro residues" evidence="1">
    <location>
        <begin position="60"/>
        <end position="74"/>
    </location>
</feature>
<dbReference type="EMBL" id="JBHSKF010000003">
    <property type="protein sequence ID" value="MFC5287056.1"/>
    <property type="molecule type" value="Genomic_DNA"/>
</dbReference>
<gene>
    <name evidence="3" type="ORF">ACFPM7_08335</name>
</gene>
<feature type="transmembrane region" description="Helical" evidence="2">
    <location>
        <begin position="31"/>
        <end position="49"/>
    </location>
</feature>
<sequence length="329" mass="35697">MSNSDRTFIGVAVIITAALTVLLTLLGNPFWLGPVLFVPIAVGGFMLKVRLEEKPQPQVYAPPPPPPPAAPAPPAGEHIQNQPVPSADRDYRFLLHGHVRWRPLGGDSYPSSAVAVNALLQRAGAITAQLKAADHDLLRPRLAAELGSPAPDPNGRVEAWIEDLAVTLPDADFQRLARLAAVRKDEEVWEHERAHERNVRAYLRDDVLQSPGSAAVWWLAKDTTKVEETMRLADCLTRLSAVAHDRPLPVFEPAPVDAAPATSTRARVDALIDTIKPAAEEPMRAEIADRLATVATSVGAHEVAREIRLDFNAPDLSTVLDPEPPTQAD</sequence>
<dbReference type="RefSeq" id="WP_378245616.1">
    <property type="nucleotide sequence ID" value="NZ_JBHSKF010000003.1"/>
</dbReference>
<keyword evidence="4" id="KW-1185">Reference proteome</keyword>
<keyword evidence="2" id="KW-0812">Transmembrane</keyword>